<dbReference type="GO" id="GO:0005634">
    <property type="term" value="C:nucleus"/>
    <property type="evidence" value="ECO:0007669"/>
    <property type="project" value="UniProtKB-SubCell"/>
</dbReference>
<dbReference type="Gene3D" id="3.30.160.60">
    <property type="entry name" value="Classic Zinc Finger"/>
    <property type="match status" value="2"/>
</dbReference>
<dbReference type="PANTHER" id="PTHR24388:SF54">
    <property type="entry name" value="PROTEIN ESCARGOT"/>
    <property type="match status" value="1"/>
</dbReference>
<proteinExistence type="predicted"/>
<dbReference type="InterPro" id="IPR050527">
    <property type="entry name" value="Snail/Krueppel_Znf"/>
</dbReference>
<evidence type="ECO:0000256" key="7">
    <source>
        <dbReference type="PROSITE-ProRule" id="PRU00042"/>
    </source>
</evidence>
<feature type="domain" description="C2H2-type" evidence="8">
    <location>
        <begin position="94"/>
        <end position="122"/>
    </location>
</feature>
<comment type="subcellular location">
    <subcellularLocation>
        <location evidence="1">Nucleus</location>
    </subcellularLocation>
</comment>
<dbReference type="GO" id="GO:0000981">
    <property type="term" value="F:DNA-binding transcription factor activity, RNA polymerase II-specific"/>
    <property type="evidence" value="ECO:0007669"/>
    <property type="project" value="TreeGrafter"/>
</dbReference>
<organism evidence="9 10">
    <name type="scientific">Plakobranchus ocellatus</name>
    <dbReference type="NCBI Taxonomy" id="259542"/>
    <lineage>
        <taxon>Eukaryota</taxon>
        <taxon>Metazoa</taxon>
        <taxon>Spiralia</taxon>
        <taxon>Lophotrochozoa</taxon>
        <taxon>Mollusca</taxon>
        <taxon>Gastropoda</taxon>
        <taxon>Heterobranchia</taxon>
        <taxon>Euthyneura</taxon>
        <taxon>Panpulmonata</taxon>
        <taxon>Sacoglossa</taxon>
        <taxon>Placobranchoidea</taxon>
        <taxon>Plakobranchidae</taxon>
        <taxon>Plakobranchus</taxon>
    </lineage>
</organism>
<keyword evidence="2" id="KW-0479">Metal-binding</keyword>
<evidence type="ECO:0000256" key="6">
    <source>
        <dbReference type="ARBA" id="ARBA00023242"/>
    </source>
</evidence>
<dbReference type="SUPFAM" id="SSF57667">
    <property type="entry name" value="beta-beta-alpha zinc fingers"/>
    <property type="match status" value="1"/>
</dbReference>
<sequence length="237" mass="27870">MALEAKALSLCLWRLKRCFSDGFSRTFPCSVFKQHSHRLSKRPFYYGINDRLRNGLSSLMDVFKCEDCPAVFSLRRNLTRHVRQKHSQGEAERFICDDCGASFSRFDNLNKHLRERHTNPVRNFLSERCGLGFSRQKLLIRHRCDAVSVRKDARKRKNARQGERVPKIRRHSNDILEPYRPDIVEDDLEGEAVDNIISLLEEDGVREIYRNHWTSLRTHYREGSQSLALHFYMGLSD</sequence>
<evidence type="ECO:0000256" key="3">
    <source>
        <dbReference type="ARBA" id="ARBA00022737"/>
    </source>
</evidence>
<keyword evidence="10" id="KW-1185">Reference proteome</keyword>
<dbReference type="EMBL" id="BLXT01005873">
    <property type="protein sequence ID" value="GFO27007.1"/>
    <property type="molecule type" value="Genomic_DNA"/>
</dbReference>
<comment type="caution">
    <text evidence="9">The sequence shown here is derived from an EMBL/GenBank/DDBJ whole genome shotgun (WGS) entry which is preliminary data.</text>
</comment>
<evidence type="ECO:0000313" key="9">
    <source>
        <dbReference type="EMBL" id="GFO27007.1"/>
    </source>
</evidence>
<gene>
    <name evidence="9" type="ORF">PoB_005351200</name>
</gene>
<dbReference type="Proteomes" id="UP000735302">
    <property type="component" value="Unassembled WGS sequence"/>
</dbReference>
<keyword evidence="6" id="KW-0539">Nucleus</keyword>
<evidence type="ECO:0000259" key="8">
    <source>
        <dbReference type="PROSITE" id="PS50157"/>
    </source>
</evidence>
<keyword evidence="4 7" id="KW-0863">Zinc-finger</keyword>
<feature type="domain" description="C2H2-type" evidence="8">
    <location>
        <begin position="63"/>
        <end position="91"/>
    </location>
</feature>
<accession>A0AAV4C6J4</accession>
<evidence type="ECO:0000313" key="10">
    <source>
        <dbReference type="Proteomes" id="UP000735302"/>
    </source>
</evidence>
<dbReference type="PANTHER" id="PTHR24388">
    <property type="entry name" value="ZINC FINGER PROTEIN"/>
    <property type="match status" value="1"/>
</dbReference>
<evidence type="ECO:0000256" key="5">
    <source>
        <dbReference type="ARBA" id="ARBA00022833"/>
    </source>
</evidence>
<dbReference type="AlphaFoldDB" id="A0AAV4C6J4"/>
<reference evidence="9 10" key="1">
    <citation type="journal article" date="2021" name="Elife">
        <title>Chloroplast acquisition without the gene transfer in kleptoplastic sea slugs, Plakobranchus ocellatus.</title>
        <authorList>
            <person name="Maeda T."/>
            <person name="Takahashi S."/>
            <person name="Yoshida T."/>
            <person name="Shimamura S."/>
            <person name="Takaki Y."/>
            <person name="Nagai Y."/>
            <person name="Toyoda A."/>
            <person name="Suzuki Y."/>
            <person name="Arimoto A."/>
            <person name="Ishii H."/>
            <person name="Satoh N."/>
            <person name="Nishiyama T."/>
            <person name="Hasebe M."/>
            <person name="Maruyama T."/>
            <person name="Minagawa J."/>
            <person name="Obokata J."/>
            <person name="Shigenobu S."/>
        </authorList>
    </citation>
    <scope>NUCLEOTIDE SEQUENCE [LARGE SCALE GENOMIC DNA]</scope>
</reference>
<keyword evidence="3" id="KW-0677">Repeat</keyword>
<dbReference type="PROSITE" id="PS50157">
    <property type="entry name" value="ZINC_FINGER_C2H2_2"/>
    <property type="match status" value="2"/>
</dbReference>
<evidence type="ECO:0000256" key="2">
    <source>
        <dbReference type="ARBA" id="ARBA00022723"/>
    </source>
</evidence>
<keyword evidence="5" id="KW-0862">Zinc</keyword>
<dbReference type="InterPro" id="IPR036236">
    <property type="entry name" value="Znf_C2H2_sf"/>
</dbReference>
<dbReference type="GO" id="GO:0008270">
    <property type="term" value="F:zinc ion binding"/>
    <property type="evidence" value="ECO:0007669"/>
    <property type="project" value="UniProtKB-KW"/>
</dbReference>
<dbReference type="GO" id="GO:0000978">
    <property type="term" value="F:RNA polymerase II cis-regulatory region sequence-specific DNA binding"/>
    <property type="evidence" value="ECO:0007669"/>
    <property type="project" value="TreeGrafter"/>
</dbReference>
<name>A0AAV4C6J4_9GAST</name>
<evidence type="ECO:0000256" key="4">
    <source>
        <dbReference type="ARBA" id="ARBA00022771"/>
    </source>
</evidence>
<evidence type="ECO:0000256" key="1">
    <source>
        <dbReference type="ARBA" id="ARBA00004123"/>
    </source>
</evidence>
<dbReference type="Pfam" id="PF00096">
    <property type="entry name" value="zf-C2H2"/>
    <property type="match status" value="2"/>
</dbReference>
<dbReference type="PROSITE" id="PS00028">
    <property type="entry name" value="ZINC_FINGER_C2H2_1"/>
    <property type="match status" value="2"/>
</dbReference>
<dbReference type="SMART" id="SM00355">
    <property type="entry name" value="ZnF_C2H2"/>
    <property type="match status" value="2"/>
</dbReference>
<dbReference type="InterPro" id="IPR013087">
    <property type="entry name" value="Znf_C2H2_type"/>
</dbReference>
<protein>
    <submittedName>
        <fullName evidence="9">Zinc finger protein</fullName>
    </submittedName>
</protein>